<dbReference type="PANTHER" id="PTHR24269:SF16">
    <property type="entry name" value="PROTEIN SLG1"/>
    <property type="match status" value="1"/>
</dbReference>
<proteinExistence type="predicted"/>
<dbReference type="PROSITE" id="PS51212">
    <property type="entry name" value="WSC"/>
    <property type="match status" value="1"/>
</dbReference>
<dbReference type="GO" id="GO:0005886">
    <property type="term" value="C:plasma membrane"/>
    <property type="evidence" value="ECO:0007669"/>
    <property type="project" value="TreeGrafter"/>
</dbReference>
<comment type="subcellular location">
    <subcellularLocation>
        <location evidence="1">Membrane</location>
        <topology evidence="1">Single-pass membrane protein</topology>
    </subcellularLocation>
</comment>
<dbReference type="WBParaSite" id="maker-uti_cns_0002091-snap-gene-0.4-mRNA-1">
    <property type="protein sequence ID" value="maker-uti_cns_0002091-snap-gene-0.4-mRNA-1"/>
    <property type="gene ID" value="maker-uti_cns_0002091-snap-gene-0.4"/>
</dbReference>
<protein>
    <submittedName>
        <fullName evidence="9">WSC domain-containing protein</fullName>
    </submittedName>
</protein>
<dbReference type="Proteomes" id="UP000095280">
    <property type="component" value="Unplaced"/>
</dbReference>
<dbReference type="InterPro" id="IPR051836">
    <property type="entry name" value="Kremen_rcpt"/>
</dbReference>
<sequence>ELNRPDFDLFRICEFELHSTTRKPVLAVPWQGCTLGPLIGRTAMRYEYLLKSLLALICLAIHNCRIRASSSSPSGEMFRPAATLSVLFCTAFLLTCVTCRLVSFSYLGCYKDNPSTRDLNGLSGVSKIGGFSVHHPSGSVYLSMMSHKLCSSICSIGSFSYFGVQYGDECYCGNSFGSHGLASEADCSMDCPGNAVQKCGGSNRNSVFSLSYPVSDNNTYTVVKQSSPPVTSGATSVWPVAAQSVEDCLLRCSARADCRAAVFSRQELACRLLEFVYPPGHLSGPEWTLFVRG</sequence>
<name>A0A1I8GIV2_9PLAT</name>
<evidence type="ECO:0000259" key="7">
    <source>
        <dbReference type="PROSITE" id="PS51212"/>
    </source>
</evidence>
<feature type="domain" description="WSC" evidence="7">
    <location>
        <begin position="103"/>
        <end position="211"/>
    </location>
</feature>
<evidence type="ECO:0000256" key="4">
    <source>
        <dbReference type="ARBA" id="ARBA00022989"/>
    </source>
</evidence>
<dbReference type="SUPFAM" id="SSF57414">
    <property type="entry name" value="Hairpin loop containing domain-like"/>
    <property type="match status" value="1"/>
</dbReference>
<accession>A0A1I8GIV2</accession>
<evidence type="ECO:0000256" key="3">
    <source>
        <dbReference type="ARBA" id="ARBA00022729"/>
    </source>
</evidence>
<dbReference type="SMART" id="SM00321">
    <property type="entry name" value="WSC"/>
    <property type="match status" value="1"/>
</dbReference>
<evidence type="ECO:0000256" key="2">
    <source>
        <dbReference type="ARBA" id="ARBA00022692"/>
    </source>
</evidence>
<evidence type="ECO:0000256" key="6">
    <source>
        <dbReference type="ARBA" id="ARBA00023180"/>
    </source>
</evidence>
<evidence type="ECO:0000256" key="1">
    <source>
        <dbReference type="ARBA" id="ARBA00004167"/>
    </source>
</evidence>
<evidence type="ECO:0000313" key="9">
    <source>
        <dbReference type="WBParaSite" id="maker-uti_cns_0002091-snap-gene-0.4-mRNA-1"/>
    </source>
</evidence>
<dbReference type="Pfam" id="PF01822">
    <property type="entry name" value="WSC"/>
    <property type="match status" value="1"/>
</dbReference>
<evidence type="ECO:0000256" key="5">
    <source>
        <dbReference type="ARBA" id="ARBA00023136"/>
    </source>
</evidence>
<dbReference type="AlphaFoldDB" id="A0A1I8GIV2"/>
<dbReference type="InterPro" id="IPR003609">
    <property type="entry name" value="Pan_app"/>
</dbReference>
<keyword evidence="2" id="KW-0812">Transmembrane</keyword>
<keyword evidence="5" id="KW-0472">Membrane</keyword>
<reference evidence="9" key="1">
    <citation type="submission" date="2016-11" db="UniProtKB">
        <authorList>
            <consortium name="WormBaseParasite"/>
        </authorList>
    </citation>
    <scope>IDENTIFICATION</scope>
</reference>
<keyword evidence="8" id="KW-1185">Reference proteome</keyword>
<dbReference type="PANTHER" id="PTHR24269">
    <property type="entry name" value="KREMEN PROTEIN"/>
    <property type="match status" value="1"/>
</dbReference>
<dbReference type="InterPro" id="IPR002889">
    <property type="entry name" value="WSC_carb-bd"/>
</dbReference>
<evidence type="ECO:0000313" key="8">
    <source>
        <dbReference type="Proteomes" id="UP000095280"/>
    </source>
</evidence>
<keyword evidence="4" id="KW-1133">Transmembrane helix</keyword>
<dbReference type="Pfam" id="PF00024">
    <property type="entry name" value="PAN_1"/>
    <property type="match status" value="1"/>
</dbReference>
<keyword evidence="3" id="KW-0732">Signal</keyword>
<keyword evidence="6" id="KW-0325">Glycoprotein</keyword>
<organism evidence="8 9">
    <name type="scientific">Macrostomum lignano</name>
    <dbReference type="NCBI Taxonomy" id="282301"/>
    <lineage>
        <taxon>Eukaryota</taxon>
        <taxon>Metazoa</taxon>
        <taxon>Spiralia</taxon>
        <taxon>Lophotrochozoa</taxon>
        <taxon>Platyhelminthes</taxon>
        <taxon>Rhabditophora</taxon>
        <taxon>Macrostomorpha</taxon>
        <taxon>Macrostomida</taxon>
        <taxon>Macrostomidae</taxon>
        <taxon>Macrostomum</taxon>
    </lineage>
</organism>